<evidence type="ECO:0000256" key="3">
    <source>
        <dbReference type="ARBA" id="ARBA00022617"/>
    </source>
</evidence>
<evidence type="ECO:0000313" key="11">
    <source>
        <dbReference type="Proteomes" id="UP000019376"/>
    </source>
</evidence>
<protein>
    <recommendedName>
        <fullName evidence="9">Heme haloperoxidase family profile domain-containing protein</fullName>
    </recommendedName>
</protein>
<dbReference type="OrthoDB" id="407298at2759"/>
<dbReference type="EMBL" id="KB644415">
    <property type="protein sequence ID" value="EPS34450.1"/>
    <property type="molecule type" value="Genomic_DNA"/>
</dbReference>
<dbReference type="Pfam" id="PF01328">
    <property type="entry name" value="Peroxidase_2"/>
    <property type="match status" value="1"/>
</dbReference>
<keyword evidence="4" id="KW-0479">Metal-binding</keyword>
<dbReference type="Proteomes" id="UP000019376">
    <property type="component" value="Unassembled WGS sequence"/>
</dbReference>
<dbReference type="Gene3D" id="1.10.489.10">
    <property type="entry name" value="Chloroperoxidase-like"/>
    <property type="match status" value="1"/>
</dbReference>
<keyword evidence="11" id="KW-1185">Reference proteome</keyword>
<keyword evidence="2" id="KW-0575">Peroxidase</keyword>
<comment type="similarity">
    <text evidence="7">Belongs to the chloroperoxidase family.</text>
</comment>
<dbReference type="InterPro" id="IPR000028">
    <property type="entry name" value="Chloroperoxidase"/>
</dbReference>
<comment type="cofactor">
    <cofactor evidence="1">
        <name>heme b</name>
        <dbReference type="ChEBI" id="CHEBI:60344"/>
    </cofactor>
</comment>
<feature type="chain" id="PRO_5004560034" description="Heme haloperoxidase family profile domain-containing protein" evidence="8">
    <location>
        <begin position="20"/>
        <end position="248"/>
    </location>
</feature>
<evidence type="ECO:0000256" key="2">
    <source>
        <dbReference type="ARBA" id="ARBA00022559"/>
    </source>
</evidence>
<dbReference type="PANTHER" id="PTHR33577">
    <property type="entry name" value="STERIGMATOCYSTIN BIOSYNTHESIS PEROXIDASE STCC-RELATED"/>
    <property type="match status" value="1"/>
</dbReference>
<gene>
    <name evidence="10" type="ORF">PDE_09414</name>
</gene>
<feature type="domain" description="Heme haloperoxidase family profile" evidence="9">
    <location>
        <begin position="25"/>
        <end position="232"/>
    </location>
</feature>
<accession>S7ZUQ7</accession>
<dbReference type="PhylomeDB" id="S7ZUQ7"/>
<keyword evidence="8" id="KW-0732">Signal</keyword>
<evidence type="ECO:0000256" key="4">
    <source>
        <dbReference type="ARBA" id="ARBA00022723"/>
    </source>
</evidence>
<evidence type="ECO:0000313" key="10">
    <source>
        <dbReference type="EMBL" id="EPS34450.1"/>
    </source>
</evidence>
<evidence type="ECO:0000256" key="5">
    <source>
        <dbReference type="ARBA" id="ARBA00023002"/>
    </source>
</evidence>
<dbReference type="eggNOG" id="ENOG502QTVQ">
    <property type="taxonomic scope" value="Eukaryota"/>
</dbReference>
<reference evidence="10 11" key="1">
    <citation type="journal article" date="2013" name="PLoS ONE">
        <title>Genomic and secretomic analyses reveal unique features of the lignocellulolytic enzyme system of Penicillium decumbens.</title>
        <authorList>
            <person name="Liu G."/>
            <person name="Zhang L."/>
            <person name="Wei X."/>
            <person name="Zou G."/>
            <person name="Qin Y."/>
            <person name="Ma L."/>
            <person name="Li J."/>
            <person name="Zheng H."/>
            <person name="Wang S."/>
            <person name="Wang C."/>
            <person name="Xun L."/>
            <person name="Zhao G.-P."/>
            <person name="Zhou Z."/>
            <person name="Qu Y."/>
        </authorList>
    </citation>
    <scope>NUCLEOTIDE SEQUENCE [LARGE SCALE GENOMIC DNA]</scope>
    <source>
        <strain evidence="11">114-2 / CGMCC 5302</strain>
    </source>
</reference>
<dbReference type="PANTHER" id="PTHR33577:SF7">
    <property type="entry name" value="HEME HALOPEROXIDASE FAMILY PROFILE DOMAIN-CONTAINING PROTEIN"/>
    <property type="match status" value="1"/>
</dbReference>
<sequence>MKAVITVIAATCLGASVSALPADHPPVAWRPAGPSDVRGPCPMLNTLANQDFIPHHGRDLTEEQVVNGLKSSINLAEDFSRSFFKAGLRTNLTPNATTFSLDDLSHHNILEHDASLSRRDYYDGDDHSFDSATFDQTRSYWKEPMIDVRQAAQARQARVDTSNATNPTFSLSDAAKKTTFIESSAYMLAFGDKKAGSVQKAYIEYFFQNERLPTELGWQRNNEEITAADLNSMSQKLAIATQEIQEGK</sequence>
<dbReference type="STRING" id="933388.S7ZUQ7"/>
<dbReference type="GO" id="GO:0004601">
    <property type="term" value="F:peroxidase activity"/>
    <property type="evidence" value="ECO:0007669"/>
    <property type="project" value="UniProtKB-KW"/>
</dbReference>
<keyword evidence="6" id="KW-0408">Iron</keyword>
<dbReference type="PROSITE" id="PS51405">
    <property type="entry name" value="HEME_HALOPEROXIDASE"/>
    <property type="match status" value="1"/>
</dbReference>
<dbReference type="SUPFAM" id="SSF47571">
    <property type="entry name" value="Cloroperoxidase"/>
    <property type="match status" value="1"/>
</dbReference>
<keyword evidence="3" id="KW-0349">Heme</keyword>
<evidence type="ECO:0000256" key="8">
    <source>
        <dbReference type="SAM" id="SignalP"/>
    </source>
</evidence>
<evidence type="ECO:0000256" key="6">
    <source>
        <dbReference type="ARBA" id="ARBA00023004"/>
    </source>
</evidence>
<name>S7ZUQ7_PENO1</name>
<evidence type="ECO:0000259" key="9">
    <source>
        <dbReference type="PROSITE" id="PS51405"/>
    </source>
</evidence>
<organism evidence="10 11">
    <name type="scientific">Penicillium oxalicum (strain 114-2 / CGMCC 5302)</name>
    <name type="common">Penicillium decumbens</name>
    <dbReference type="NCBI Taxonomy" id="933388"/>
    <lineage>
        <taxon>Eukaryota</taxon>
        <taxon>Fungi</taxon>
        <taxon>Dikarya</taxon>
        <taxon>Ascomycota</taxon>
        <taxon>Pezizomycotina</taxon>
        <taxon>Eurotiomycetes</taxon>
        <taxon>Eurotiomycetidae</taxon>
        <taxon>Eurotiales</taxon>
        <taxon>Aspergillaceae</taxon>
        <taxon>Penicillium</taxon>
    </lineage>
</organism>
<evidence type="ECO:0000256" key="7">
    <source>
        <dbReference type="ARBA" id="ARBA00025795"/>
    </source>
</evidence>
<feature type="signal peptide" evidence="8">
    <location>
        <begin position="1"/>
        <end position="19"/>
    </location>
</feature>
<proteinExistence type="inferred from homology"/>
<keyword evidence="5" id="KW-0560">Oxidoreductase</keyword>
<dbReference type="InterPro" id="IPR036851">
    <property type="entry name" value="Chloroperoxidase-like_sf"/>
</dbReference>
<dbReference type="HOGENOM" id="CLU_050230_0_2_1"/>
<dbReference type="AlphaFoldDB" id="S7ZUQ7"/>
<dbReference type="GO" id="GO:0046872">
    <property type="term" value="F:metal ion binding"/>
    <property type="evidence" value="ECO:0007669"/>
    <property type="project" value="UniProtKB-KW"/>
</dbReference>
<evidence type="ECO:0000256" key="1">
    <source>
        <dbReference type="ARBA" id="ARBA00001970"/>
    </source>
</evidence>